<sequence length="83" mass="9067">MNYDDVSKFDMLTRSVAYATNPEGSPVAELNPTLTGTADAFELDVHAHGVRKQILPPSLLNHHAKCSEISTIPQGFIQFDPLS</sequence>
<proteinExistence type="predicted"/>
<keyword evidence="2" id="KW-1185">Reference proteome</keyword>
<dbReference type="AlphaFoldDB" id="A0AAV8RUV4"/>
<evidence type="ECO:0000313" key="1">
    <source>
        <dbReference type="EMBL" id="KAJ8510130.1"/>
    </source>
</evidence>
<name>A0AAV8RUV4_ENSVE</name>
<reference evidence="1 2" key="1">
    <citation type="submission" date="2022-12" db="EMBL/GenBank/DDBJ databases">
        <title>Chromosome-scale assembly of the Ensete ventricosum genome.</title>
        <authorList>
            <person name="Dussert Y."/>
            <person name="Stocks J."/>
            <person name="Wendawek A."/>
            <person name="Woldeyes F."/>
            <person name="Nichols R.A."/>
            <person name="Borrell J.S."/>
        </authorList>
    </citation>
    <scope>NUCLEOTIDE SEQUENCE [LARGE SCALE GENOMIC DNA]</scope>
    <source>
        <strain evidence="2">cv. Maze</strain>
        <tissue evidence="1">Seeds</tissue>
    </source>
</reference>
<organism evidence="1 2">
    <name type="scientific">Ensete ventricosum</name>
    <name type="common">Abyssinian banana</name>
    <name type="synonym">Musa ensete</name>
    <dbReference type="NCBI Taxonomy" id="4639"/>
    <lineage>
        <taxon>Eukaryota</taxon>
        <taxon>Viridiplantae</taxon>
        <taxon>Streptophyta</taxon>
        <taxon>Embryophyta</taxon>
        <taxon>Tracheophyta</taxon>
        <taxon>Spermatophyta</taxon>
        <taxon>Magnoliopsida</taxon>
        <taxon>Liliopsida</taxon>
        <taxon>Zingiberales</taxon>
        <taxon>Musaceae</taxon>
        <taxon>Ensete</taxon>
    </lineage>
</organism>
<comment type="caution">
    <text evidence="1">The sequence shown here is derived from an EMBL/GenBank/DDBJ whole genome shotgun (WGS) entry which is preliminary data.</text>
</comment>
<dbReference type="Proteomes" id="UP001222027">
    <property type="component" value="Unassembled WGS sequence"/>
</dbReference>
<evidence type="ECO:0000313" key="2">
    <source>
        <dbReference type="Proteomes" id="UP001222027"/>
    </source>
</evidence>
<accession>A0AAV8RUV4</accession>
<protein>
    <submittedName>
        <fullName evidence="1">Uncharacterized protein</fullName>
    </submittedName>
</protein>
<dbReference type="EMBL" id="JAQQAF010000001">
    <property type="protein sequence ID" value="KAJ8510130.1"/>
    <property type="molecule type" value="Genomic_DNA"/>
</dbReference>
<gene>
    <name evidence="1" type="ORF">OPV22_000564</name>
</gene>